<dbReference type="InterPro" id="IPR036661">
    <property type="entry name" value="Luciferase-like_sf"/>
</dbReference>
<evidence type="ECO:0000313" key="3">
    <source>
        <dbReference type="EMBL" id="MFD1945277.1"/>
    </source>
</evidence>
<dbReference type="PANTHER" id="PTHR43244:SF1">
    <property type="entry name" value="5,10-METHYLENETETRAHYDROMETHANOPTERIN REDUCTASE"/>
    <property type="match status" value="1"/>
</dbReference>
<accession>A0ABW4TID8</accession>
<protein>
    <submittedName>
        <fullName evidence="3">LLM class flavin-dependent oxidoreductase</fullName>
    </submittedName>
</protein>
<comment type="caution">
    <text evidence="3">The sequence shown here is derived from an EMBL/GenBank/DDBJ whole genome shotgun (WGS) entry which is preliminary data.</text>
</comment>
<sequence length="298" mass="31302">MELGVHLPQVDLGGEGLSLERLTEVARAAREGGYAAVSANDHVHFGVPWLDGPTALAAVVEHTGDLELATTVALPTVRGPLPLAKALLALDVLSGGRVVAGVGAGSSRHDLASVGVDFDDRWRRLDDDASLLRRVLRGDPAPGGRLDPGPVRPGGVPLWLASWGSPAGLRRVARWGDGWLASAMHTDPGRLADGRLLLRDELAAAGRGDLPVAVATAWTWVTEDRAEAERVVRDRLAPALGADADALHSRVCVGPAGHCADLLAAYAEAGVTRTYLWPVADDVRQLALVSEHVLPRLA</sequence>
<dbReference type="RefSeq" id="WP_343915832.1">
    <property type="nucleotide sequence ID" value="NZ_BAAAJT010000002.1"/>
</dbReference>
<keyword evidence="4" id="KW-1185">Reference proteome</keyword>
<dbReference type="InterPro" id="IPR050564">
    <property type="entry name" value="F420-G6PD/mer"/>
</dbReference>
<evidence type="ECO:0000313" key="4">
    <source>
        <dbReference type="Proteomes" id="UP001597351"/>
    </source>
</evidence>
<feature type="domain" description="Luciferase-like" evidence="2">
    <location>
        <begin position="11"/>
        <end position="272"/>
    </location>
</feature>
<evidence type="ECO:0000259" key="2">
    <source>
        <dbReference type="Pfam" id="PF00296"/>
    </source>
</evidence>
<proteinExistence type="predicted"/>
<reference evidence="4" key="1">
    <citation type="journal article" date="2019" name="Int. J. Syst. Evol. Microbiol.">
        <title>The Global Catalogue of Microorganisms (GCM) 10K type strain sequencing project: providing services to taxonomists for standard genome sequencing and annotation.</title>
        <authorList>
            <consortium name="The Broad Institute Genomics Platform"/>
            <consortium name="The Broad Institute Genome Sequencing Center for Infectious Disease"/>
            <person name="Wu L."/>
            <person name="Ma J."/>
        </authorList>
    </citation>
    <scope>NUCLEOTIDE SEQUENCE [LARGE SCALE GENOMIC DNA]</scope>
    <source>
        <strain evidence="4">CGMCC 1.12477</strain>
    </source>
</reference>
<organism evidence="3 4">
    <name type="scientific">Nocardioides aestuarii</name>
    <dbReference type="NCBI Taxonomy" id="252231"/>
    <lineage>
        <taxon>Bacteria</taxon>
        <taxon>Bacillati</taxon>
        <taxon>Actinomycetota</taxon>
        <taxon>Actinomycetes</taxon>
        <taxon>Propionibacteriales</taxon>
        <taxon>Nocardioidaceae</taxon>
        <taxon>Nocardioides</taxon>
    </lineage>
</organism>
<dbReference type="PANTHER" id="PTHR43244">
    <property type="match status" value="1"/>
</dbReference>
<dbReference type="SUPFAM" id="SSF51679">
    <property type="entry name" value="Bacterial luciferase-like"/>
    <property type="match status" value="1"/>
</dbReference>
<dbReference type="InterPro" id="IPR011251">
    <property type="entry name" value="Luciferase-like_dom"/>
</dbReference>
<name>A0ABW4TID8_9ACTN</name>
<keyword evidence="1" id="KW-0560">Oxidoreductase</keyword>
<dbReference type="Pfam" id="PF00296">
    <property type="entry name" value="Bac_luciferase"/>
    <property type="match status" value="1"/>
</dbReference>
<gene>
    <name evidence="3" type="ORF">ACFSDE_00595</name>
</gene>
<dbReference type="Proteomes" id="UP001597351">
    <property type="component" value="Unassembled WGS sequence"/>
</dbReference>
<dbReference type="Gene3D" id="3.20.20.30">
    <property type="entry name" value="Luciferase-like domain"/>
    <property type="match status" value="1"/>
</dbReference>
<evidence type="ECO:0000256" key="1">
    <source>
        <dbReference type="ARBA" id="ARBA00023002"/>
    </source>
</evidence>
<dbReference type="EMBL" id="JBHUGD010000001">
    <property type="protein sequence ID" value="MFD1945277.1"/>
    <property type="molecule type" value="Genomic_DNA"/>
</dbReference>